<feature type="transmembrane region" description="Helical" evidence="7">
    <location>
        <begin position="124"/>
        <end position="144"/>
    </location>
</feature>
<evidence type="ECO:0000256" key="3">
    <source>
        <dbReference type="ARBA" id="ARBA00022927"/>
    </source>
</evidence>
<evidence type="ECO:0000256" key="6">
    <source>
        <dbReference type="ARBA" id="ARBA00023136"/>
    </source>
</evidence>
<name>A0ABP7F148_9ACTN</name>
<gene>
    <name evidence="7 9" type="primary">tatC</name>
    <name evidence="9" type="ORF">GCM10022402_07410</name>
</gene>
<feature type="compositionally biased region" description="Acidic residues" evidence="8">
    <location>
        <begin position="266"/>
        <end position="279"/>
    </location>
</feature>
<evidence type="ECO:0000256" key="2">
    <source>
        <dbReference type="ARBA" id="ARBA00022692"/>
    </source>
</evidence>
<comment type="subcellular location">
    <subcellularLocation>
        <location evidence="7">Cell membrane</location>
        <topology evidence="7">Multi-pass membrane protein</topology>
    </subcellularLocation>
    <subcellularLocation>
        <location evidence="1">Membrane</location>
        <topology evidence="1">Multi-pass membrane protein</topology>
    </subcellularLocation>
</comment>
<feature type="region of interest" description="Disordered" evidence="8">
    <location>
        <begin position="266"/>
        <end position="286"/>
    </location>
</feature>
<dbReference type="InterPro" id="IPR002033">
    <property type="entry name" value="TatC"/>
</dbReference>
<dbReference type="Pfam" id="PF00902">
    <property type="entry name" value="TatC"/>
    <property type="match status" value="1"/>
</dbReference>
<dbReference type="EMBL" id="BAABDD010000002">
    <property type="protein sequence ID" value="GAA3729220.1"/>
    <property type="molecule type" value="Genomic_DNA"/>
</dbReference>
<keyword evidence="7" id="KW-0813">Transport</keyword>
<evidence type="ECO:0000256" key="7">
    <source>
        <dbReference type="HAMAP-Rule" id="MF_00902"/>
    </source>
</evidence>
<proteinExistence type="inferred from homology"/>
<comment type="subunit">
    <text evidence="7">The Tat system comprises two distinct complexes: a TatABC complex, containing multiple copies of TatA, TatB and TatC subunits, and a separate TatA complex, containing only TatA subunits. Substrates initially bind to the TatABC complex, which probably triggers association of the separate TatA complex to form the active translocon.</text>
</comment>
<keyword evidence="5 7" id="KW-0811">Translocation</keyword>
<protein>
    <recommendedName>
        <fullName evidence="7">Sec-independent protein translocase protein TatC</fullName>
    </recommendedName>
</protein>
<sequence length="286" mass="32070">MRLWRSRREANPEGRMSLGDHLRELRGRVFKALIFIALGMVVGALVFDPVWAFLERPYCALPAEVRGGTSEDCGLIFTGIFDAFFLRFKVAVIIGLLVSCPFWLYQLWAFIVPALQRRESRYTYIFVGAAVPLFIGGAALAYFVTQKGMEIMFGFSPDNAMPMITIDNYLGYIIMMLLVFGTAFVLPLVVVLLNFLGILSHQVIAKWRRLIIFLAFVFAAVATPGGEPFTMLALAVPVVVLFEIAELIAFLNDRRKRNADPLAELDDDEISPLEEDDEAAQTSSKR</sequence>
<keyword evidence="7" id="KW-1003">Cell membrane</keyword>
<dbReference type="PANTHER" id="PTHR30371:SF0">
    <property type="entry name" value="SEC-INDEPENDENT PROTEIN TRANSLOCASE PROTEIN TATC, CHLOROPLASTIC-RELATED"/>
    <property type="match status" value="1"/>
</dbReference>
<evidence type="ECO:0000256" key="4">
    <source>
        <dbReference type="ARBA" id="ARBA00022989"/>
    </source>
</evidence>
<evidence type="ECO:0000313" key="10">
    <source>
        <dbReference type="Proteomes" id="UP001500908"/>
    </source>
</evidence>
<dbReference type="HAMAP" id="MF_00902">
    <property type="entry name" value="TatC"/>
    <property type="match status" value="1"/>
</dbReference>
<dbReference type="PRINTS" id="PR01840">
    <property type="entry name" value="TATCFAMILY"/>
</dbReference>
<keyword evidence="4 7" id="KW-1133">Transmembrane helix</keyword>
<feature type="transmembrane region" description="Helical" evidence="7">
    <location>
        <begin position="169"/>
        <end position="195"/>
    </location>
</feature>
<dbReference type="Proteomes" id="UP001500908">
    <property type="component" value="Unassembled WGS sequence"/>
</dbReference>
<dbReference type="NCBIfam" id="TIGR00945">
    <property type="entry name" value="tatC"/>
    <property type="match status" value="1"/>
</dbReference>
<accession>A0ABP7F148</accession>
<keyword evidence="6 7" id="KW-0472">Membrane</keyword>
<feature type="transmembrane region" description="Helical" evidence="7">
    <location>
        <begin position="32"/>
        <end position="54"/>
    </location>
</feature>
<feature type="transmembrane region" description="Helical" evidence="7">
    <location>
        <begin position="90"/>
        <end position="112"/>
    </location>
</feature>
<organism evidence="9 10">
    <name type="scientific">Salinactinospora qingdaonensis</name>
    <dbReference type="NCBI Taxonomy" id="702744"/>
    <lineage>
        <taxon>Bacteria</taxon>
        <taxon>Bacillati</taxon>
        <taxon>Actinomycetota</taxon>
        <taxon>Actinomycetes</taxon>
        <taxon>Streptosporangiales</taxon>
        <taxon>Nocardiopsidaceae</taxon>
        <taxon>Salinactinospora</taxon>
    </lineage>
</organism>
<feature type="transmembrane region" description="Helical" evidence="7">
    <location>
        <begin position="207"/>
        <end position="225"/>
    </location>
</feature>
<comment type="similarity">
    <text evidence="7">Belongs to the TatC family.</text>
</comment>
<evidence type="ECO:0000256" key="5">
    <source>
        <dbReference type="ARBA" id="ARBA00023010"/>
    </source>
</evidence>
<reference evidence="10" key="1">
    <citation type="journal article" date="2019" name="Int. J. Syst. Evol. Microbiol.">
        <title>The Global Catalogue of Microorganisms (GCM) 10K type strain sequencing project: providing services to taxonomists for standard genome sequencing and annotation.</title>
        <authorList>
            <consortium name="The Broad Institute Genomics Platform"/>
            <consortium name="The Broad Institute Genome Sequencing Center for Infectious Disease"/>
            <person name="Wu L."/>
            <person name="Ma J."/>
        </authorList>
    </citation>
    <scope>NUCLEOTIDE SEQUENCE [LARGE SCALE GENOMIC DNA]</scope>
    <source>
        <strain evidence="10">JCM 17137</strain>
    </source>
</reference>
<evidence type="ECO:0000256" key="8">
    <source>
        <dbReference type="SAM" id="MobiDB-lite"/>
    </source>
</evidence>
<comment type="function">
    <text evidence="7">Part of the twin-arginine translocation (Tat) system that transports large folded proteins containing a characteristic twin-arginine motif in their signal peptide across membranes. Together with TatB, TatC is part of a receptor directly interacting with Tat signal peptides.</text>
</comment>
<dbReference type="PANTHER" id="PTHR30371">
    <property type="entry name" value="SEC-INDEPENDENT PROTEIN TRANSLOCASE PROTEIN TATC"/>
    <property type="match status" value="1"/>
</dbReference>
<evidence type="ECO:0000256" key="1">
    <source>
        <dbReference type="ARBA" id="ARBA00004141"/>
    </source>
</evidence>
<keyword evidence="3 7" id="KW-0653">Protein transport</keyword>
<feature type="transmembrane region" description="Helical" evidence="7">
    <location>
        <begin position="231"/>
        <end position="251"/>
    </location>
</feature>
<keyword evidence="10" id="KW-1185">Reference proteome</keyword>
<comment type="caution">
    <text evidence="9">The sequence shown here is derived from an EMBL/GenBank/DDBJ whole genome shotgun (WGS) entry which is preliminary data.</text>
</comment>
<keyword evidence="2 7" id="KW-0812">Transmembrane</keyword>
<evidence type="ECO:0000313" key="9">
    <source>
        <dbReference type="EMBL" id="GAA3729220.1"/>
    </source>
</evidence>